<proteinExistence type="inferred from homology"/>
<protein>
    <recommendedName>
        <fullName evidence="4">FAD-binding PCMH-type domain-containing protein</fullName>
    </recommendedName>
</protein>
<evidence type="ECO:0000256" key="3">
    <source>
        <dbReference type="SAM" id="SignalP"/>
    </source>
</evidence>
<organism evidence="5 6">
    <name type="scientific">Bionectria ochroleuca</name>
    <name type="common">Gliocladium roseum</name>
    <dbReference type="NCBI Taxonomy" id="29856"/>
    <lineage>
        <taxon>Eukaryota</taxon>
        <taxon>Fungi</taxon>
        <taxon>Dikarya</taxon>
        <taxon>Ascomycota</taxon>
        <taxon>Pezizomycotina</taxon>
        <taxon>Sordariomycetes</taxon>
        <taxon>Hypocreomycetidae</taxon>
        <taxon>Hypocreales</taxon>
        <taxon>Bionectriaceae</taxon>
        <taxon>Clonostachys</taxon>
    </lineage>
</organism>
<feature type="domain" description="FAD-binding PCMH-type" evidence="4">
    <location>
        <begin position="129"/>
        <end position="312"/>
    </location>
</feature>
<dbReference type="EMBL" id="JADCTT010000016">
    <property type="protein sequence ID" value="KAF9743597.1"/>
    <property type="molecule type" value="Genomic_DNA"/>
</dbReference>
<dbReference type="InterPro" id="IPR036318">
    <property type="entry name" value="FAD-bd_PCMH-like_sf"/>
</dbReference>
<evidence type="ECO:0000256" key="2">
    <source>
        <dbReference type="ARBA" id="ARBA00023002"/>
    </source>
</evidence>
<dbReference type="InterPro" id="IPR012951">
    <property type="entry name" value="BBE"/>
</dbReference>
<keyword evidence="2" id="KW-0560">Oxidoreductase</keyword>
<evidence type="ECO:0000313" key="6">
    <source>
        <dbReference type="Proteomes" id="UP000616885"/>
    </source>
</evidence>
<dbReference type="InterPro" id="IPR050432">
    <property type="entry name" value="FAD-linked_Oxidoreductases_BP"/>
</dbReference>
<dbReference type="Pfam" id="PF01565">
    <property type="entry name" value="FAD_binding_4"/>
    <property type="match status" value="1"/>
</dbReference>
<dbReference type="InterPro" id="IPR006094">
    <property type="entry name" value="Oxid_FAD_bind_N"/>
</dbReference>
<evidence type="ECO:0000313" key="5">
    <source>
        <dbReference type="EMBL" id="KAF9743597.1"/>
    </source>
</evidence>
<gene>
    <name evidence="5" type="ORF">IM811_005937</name>
</gene>
<evidence type="ECO:0000256" key="1">
    <source>
        <dbReference type="ARBA" id="ARBA00005466"/>
    </source>
</evidence>
<dbReference type="PROSITE" id="PS51387">
    <property type="entry name" value="FAD_PCMH"/>
    <property type="match status" value="1"/>
</dbReference>
<dbReference type="Gene3D" id="3.30.465.10">
    <property type="match status" value="2"/>
</dbReference>
<dbReference type="PANTHER" id="PTHR13878:SF91">
    <property type="entry name" value="FAD BINDING DOMAIN PROTEIN (AFU_ORTHOLOGUE AFUA_6G12070)-RELATED"/>
    <property type="match status" value="1"/>
</dbReference>
<feature type="signal peptide" evidence="3">
    <location>
        <begin position="1"/>
        <end position="15"/>
    </location>
</feature>
<dbReference type="Proteomes" id="UP000616885">
    <property type="component" value="Unassembled WGS sequence"/>
</dbReference>
<dbReference type="AlphaFoldDB" id="A0A8H7N1M5"/>
<dbReference type="PANTHER" id="PTHR13878">
    <property type="entry name" value="GULONOLACTONE OXIDASE"/>
    <property type="match status" value="1"/>
</dbReference>
<feature type="chain" id="PRO_5034781425" description="FAD-binding PCMH-type domain-containing protein" evidence="3">
    <location>
        <begin position="16"/>
        <end position="595"/>
    </location>
</feature>
<reference evidence="5" key="1">
    <citation type="submission" date="2020-10" db="EMBL/GenBank/DDBJ databases">
        <title>High-Quality Genome Resource of Clonostachys rosea strain S41 by Oxford Nanopore Long-Read Sequencing.</title>
        <authorList>
            <person name="Wang H."/>
        </authorList>
    </citation>
    <scope>NUCLEOTIDE SEQUENCE</scope>
    <source>
        <strain evidence="5">S41</strain>
    </source>
</reference>
<comment type="similarity">
    <text evidence="1">Belongs to the oxygen-dependent FAD-linked oxidoreductase family.</text>
</comment>
<sequence length="595" mass="64163">MGVLAFSLLLGVAAASPSGLRCREGSPILNVPDSAWASLNEKVSGRLHAGRPYGLPCFETYQNSTGTFPNTPDSARCSTIQSGLTKSDTLVSDFGSYHSASFGSCMATGEHCTLSPSILKNPKQGICHQGSVPDYYIEVSGVEDIQAALSFANEHDLPITIKNTGHDYKGRSAAPNTFGIWTHNLRKDITLDEQFTPEGCNEPVGAAVTYGAGEMWAGVYNFVQGSGYLVVGGTCPTVGAAGGWIQGGGHRPYSPTYGLGVDNNMQMKVVLPNGTFVTANRCQNQDIYFALRGGGGGTFGVVTEVSTKVHKDTAFTFASLGMAIPTGSQEITEIFVKNANKWAKEGWGGYLGFGAGNTVLFIGITPQISVEQAQESLKPIYEYFDSVSNGGAIPYRKNITSLPSQAAFQRTPESIAFGSKDIGSMIAQSSRLVPKETFEDEKTQKALVDILVQKGIYGALLVTPSAHELAESDKTGNVGQSALTPVWRNSPWHLVYQTIFDPADATKTSSEALTKIFSDVSKDMDKIREITPSGGAYMGEGDTFEPNHIESYWGQENYNRLLKIKNEVDPKNLLSCYKCVGWKETEDRHNCYPKI</sequence>
<dbReference type="Pfam" id="PF08031">
    <property type="entry name" value="BBE"/>
    <property type="match status" value="1"/>
</dbReference>
<dbReference type="InterPro" id="IPR016166">
    <property type="entry name" value="FAD-bd_PCMH"/>
</dbReference>
<comment type="caution">
    <text evidence="5">The sequence shown here is derived from an EMBL/GenBank/DDBJ whole genome shotgun (WGS) entry which is preliminary data.</text>
</comment>
<keyword evidence="3" id="KW-0732">Signal</keyword>
<dbReference type="SUPFAM" id="SSF56176">
    <property type="entry name" value="FAD-binding/transporter-associated domain-like"/>
    <property type="match status" value="1"/>
</dbReference>
<dbReference type="InterPro" id="IPR016169">
    <property type="entry name" value="FAD-bd_PCMH_sub2"/>
</dbReference>
<name>A0A8H7N1M5_BIOOC</name>
<evidence type="ECO:0000259" key="4">
    <source>
        <dbReference type="PROSITE" id="PS51387"/>
    </source>
</evidence>
<dbReference type="GO" id="GO:0016491">
    <property type="term" value="F:oxidoreductase activity"/>
    <property type="evidence" value="ECO:0007669"/>
    <property type="project" value="UniProtKB-KW"/>
</dbReference>
<dbReference type="GO" id="GO:0071949">
    <property type="term" value="F:FAD binding"/>
    <property type="evidence" value="ECO:0007669"/>
    <property type="project" value="InterPro"/>
</dbReference>
<accession>A0A8H7N1M5</accession>